<feature type="region of interest" description="Disordered" evidence="1">
    <location>
        <begin position="1"/>
        <end position="107"/>
    </location>
</feature>
<evidence type="ECO:0000313" key="3">
    <source>
        <dbReference type="Proteomes" id="UP000007809"/>
    </source>
</evidence>
<feature type="compositionally biased region" description="Basic and acidic residues" evidence="1">
    <location>
        <begin position="48"/>
        <end position="65"/>
    </location>
</feature>
<dbReference type="KEGG" id="pdx:Psed_6860"/>
<sequence length="200" mass="21821">MGQLVSRSQPVEVEVGPTAGEQAGPATGRAAAAERAVDQAVDQAAAADRARDERALAEPDREDKNQLALFELSDEARVGAQPLRVETETPEHGQDQGRDVEHGQADTEVRVSLAEARQQARLAQSIRELREAAEPVRAAERHRQVAEALEADRTRRDQAERDQTIHGPTAERVPEHEHSPAGAQIGLTQEQSEDWGLDLD</sequence>
<gene>
    <name evidence="2" type="ordered locus">Psed_6860</name>
</gene>
<accession>F2L6N7</accession>
<evidence type="ECO:0000313" key="2">
    <source>
        <dbReference type="EMBL" id="AEA28931.1"/>
    </source>
</evidence>
<keyword evidence="3" id="KW-1185">Reference proteome</keyword>
<evidence type="ECO:0000256" key="1">
    <source>
        <dbReference type="SAM" id="MobiDB-lite"/>
    </source>
</evidence>
<keyword evidence="2" id="KW-0614">Plasmid</keyword>
<protein>
    <submittedName>
        <fullName evidence="2">Uncharacterized protein</fullName>
    </submittedName>
</protein>
<dbReference type="Proteomes" id="UP000007809">
    <property type="component" value="Plasmid pPSED01"/>
</dbReference>
<reference evidence="2 3" key="1">
    <citation type="journal article" date="2011" name="J. Bacteriol.">
        <title>Genome sequence of the 1,4-dioxane-degrading Pseudonocardia dioxanivorans strain CB1190.</title>
        <authorList>
            <person name="Sales C.M."/>
            <person name="Mahendra S."/>
            <person name="Grostern A."/>
            <person name="Parales R.E."/>
            <person name="Goodwin L.A."/>
            <person name="Woyke T."/>
            <person name="Nolan M."/>
            <person name="Lapidus A."/>
            <person name="Chertkov O."/>
            <person name="Ovchinnikova G."/>
            <person name="Sczyrba A."/>
            <person name="Alvarez-Cohen L."/>
        </authorList>
    </citation>
    <scope>NUCLEOTIDE SEQUENCE [LARGE SCALE GENOMIC DNA]</scope>
    <source>
        <strain evidence="3">ATCC 55486 / DSM 44775 / JCM 13855 / CB1190</strain>
    </source>
</reference>
<feature type="compositionally biased region" description="Basic and acidic residues" evidence="1">
    <location>
        <begin position="85"/>
        <end position="107"/>
    </location>
</feature>
<dbReference type="EMBL" id="CP002594">
    <property type="protein sequence ID" value="AEA28931.1"/>
    <property type="molecule type" value="Genomic_DNA"/>
</dbReference>
<dbReference type="AlphaFoldDB" id="F2L6N7"/>
<dbReference type="HOGENOM" id="CLU_1365259_0_0_11"/>
<feature type="compositionally biased region" description="Basic and acidic residues" evidence="1">
    <location>
        <begin position="133"/>
        <end position="164"/>
    </location>
</feature>
<name>F2L6N7_PSEUX</name>
<feature type="region of interest" description="Disordered" evidence="1">
    <location>
        <begin position="133"/>
        <end position="200"/>
    </location>
</feature>
<dbReference type="RefSeq" id="WP_013678822.1">
    <property type="nucleotide sequence ID" value="NC_015314.1"/>
</dbReference>
<proteinExistence type="predicted"/>
<geneLocation type="plasmid" evidence="2 3">
    <name>pPSED01</name>
</geneLocation>
<organism evidence="2 3">
    <name type="scientific">Pseudonocardia dioxanivorans (strain ATCC 55486 / DSM 44775 / JCM 13855 / CB1190)</name>
    <dbReference type="NCBI Taxonomy" id="675635"/>
    <lineage>
        <taxon>Bacteria</taxon>
        <taxon>Bacillati</taxon>
        <taxon>Actinomycetota</taxon>
        <taxon>Actinomycetes</taxon>
        <taxon>Pseudonocardiales</taxon>
        <taxon>Pseudonocardiaceae</taxon>
        <taxon>Pseudonocardia</taxon>
    </lineage>
</organism>
<feature type="compositionally biased region" description="Acidic residues" evidence="1">
    <location>
        <begin position="191"/>
        <end position="200"/>
    </location>
</feature>
<feature type="compositionally biased region" description="Low complexity" evidence="1">
    <location>
        <begin position="23"/>
        <end position="47"/>
    </location>
</feature>